<reference evidence="2" key="2">
    <citation type="submission" date="2020-06" db="EMBL/GenBank/DDBJ databases">
        <title>Helianthus annuus Genome sequencing and assembly Release 2.</title>
        <authorList>
            <person name="Gouzy J."/>
            <person name="Langlade N."/>
            <person name="Munos S."/>
        </authorList>
    </citation>
    <scope>NUCLEOTIDE SEQUENCE</scope>
    <source>
        <tissue evidence="2">Leaves</tissue>
    </source>
</reference>
<reference evidence="2" key="1">
    <citation type="journal article" date="2017" name="Nature">
        <title>The sunflower genome provides insights into oil metabolism, flowering and Asterid evolution.</title>
        <authorList>
            <person name="Badouin H."/>
            <person name="Gouzy J."/>
            <person name="Grassa C.J."/>
            <person name="Murat F."/>
            <person name="Staton S.E."/>
            <person name="Cottret L."/>
            <person name="Lelandais-Briere C."/>
            <person name="Owens G.L."/>
            <person name="Carrere S."/>
            <person name="Mayjonade B."/>
            <person name="Legrand L."/>
            <person name="Gill N."/>
            <person name="Kane N.C."/>
            <person name="Bowers J.E."/>
            <person name="Hubner S."/>
            <person name="Bellec A."/>
            <person name="Berard A."/>
            <person name="Berges H."/>
            <person name="Blanchet N."/>
            <person name="Boniface M.C."/>
            <person name="Brunel D."/>
            <person name="Catrice O."/>
            <person name="Chaidir N."/>
            <person name="Claudel C."/>
            <person name="Donnadieu C."/>
            <person name="Faraut T."/>
            <person name="Fievet G."/>
            <person name="Helmstetter N."/>
            <person name="King M."/>
            <person name="Knapp S.J."/>
            <person name="Lai Z."/>
            <person name="Le Paslier M.C."/>
            <person name="Lippi Y."/>
            <person name="Lorenzon L."/>
            <person name="Mandel J.R."/>
            <person name="Marage G."/>
            <person name="Marchand G."/>
            <person name="Marquand E."/>
            <person name="Bret-Mestries E."/>
            <person name="Morien E."/>
            <person name="Nambeesan S."/>
            <person name="Nguyen T."/>
            <person name="Pegot-Espagnet P."/>
            <person name="Pouilly N."/>
            <person name="Raftis F."/>
            <person name="Sallet E."/>
            <person name="Schiex T."/>
            <person name="Thomas J."/>
            <person name="Vandecasteele C."/>
            <person name="Vares D."/>
            <person name="Vear F."/>
            <person name="Vautrin S."/>
            <person name="Crespi M."/>
            <person name="Mangin B."/>
            <person name="Burke J.M."/>
            <person name="Salse J."/>
            <person name="Munos S."/>
            <person name="Vincourt P."/>
            <person name="Rieseberg L.H."/>
            <person name="Langlade N.B."/>
        </authorList>
    </citation>
    <scope>NUCLEOTIDE SEQUENCE</scope>
    <source>
        <tissue evidence="2">Leaves</tissue>
    </source>
</reference>
<evidence type="ECO:0000256" key="1">
    <source>
        <dbReference type="SAM" id="MobiDB-lite"/>
    </source>
</evidence>
<dbReference type="AlphaFoldDB" id="A0A9K3J8L7"/>
<evidence type="ECO:0000313" key="3">
    <source>
        <dbReference type="Proteomes" id="UP000215914"/>
    </source>
</evidence>
<dbReference type="EMBL" id="MNCJ02000319">
    <property type="protein sequence ID" value="KAF5810316.1"/>
    <property type="molecule type" value="Genomic_DNA"/>
</dbReference>
<name>A0A9K3J8L7_HELAN</name>
<organism evidence="2 3">
    <name type="scientific">Helianthus annuus</name>
    <name type="common">Common sunflower</name>
    <dbReference type="NCBI Taxonomy" id="4232"/>
    <lineage>
        <taxon>Eukaryota</taxon>
        <taxon>Viridiplantae</taxon>
        <taxon>Streptophyta</taxon>
        <taxon>Embryophyta</taxon>
        <taxon>Tracheophyta</taxon>
        <taxon>Spermatophyta</taxon>
        <taxon>Magnoliopsida</taxon>
        <taxon>eudicotyledons</taxon>
        <taxon>Gunneridae</taxon>
        <taxon>Pentapetalae</taxon>
        <taxon>asterids</taxon>
        <taxon>campanulids</taxon>
        <taxon>Asterales</taxon>
        <taxon>Asteraceae</taxon>
        <taxon>Asteroideae</taxon>
        <taxon>Heliantheae alliance</taxon>
        <taxon>Heliantheae</taxon>
        <taxon>Helianthus</taxon>
    </lineage>
</organism>
<evidence type="ECO:0000313" key="2">
    <source>
        <dbReference type="EMBL" id="KAF5810316.1"/>
    </source>
</evidence>
<dbReference type="Gramene" id="mRNA:HanXRQr2_Chr04g0167981">
    <property type="protein sequence ID" value="mRNA:HanXRQr2_Chr04g0167981"/>
    <property type="gene ID" value="HanXRQr2_Chr04g0167981"/>
</dbReference>
<dbReference type="Proteomes" id="UP000215914">
    <property type="component" value="Unassembled WGS sequence"/>
</dbReference>
<keyword evidence="3" id="KW-1185">Reference proteome</keyword>
<comment type="caution">
    <text evidence="2">The sequence shown here is derived from an EMBL/GenBank/DDBJ whole genome shotgun (WGS) entry which is preliminary data.</text>
</comment>
<feature type="region of interest" description="Disordered" evidence="1">
    <location>
        <begin position="1"/>
        <end position="30"/>
    </location>
</feature>
<feature type="compositionally biased region" description="Polar residues" evidence="1">
    <location>
        <begin position="1"/>
        <end position="15"/>
    </location>
</feature>
<sequence length="106" mass="11710">MLQQSKNSPNGQMLHSATIHRFPSSSSGREGSAMVLLCSKRAHRTCNSPSKPYCALCPDWFPIQELTVLFSPDELLAQAKHILVEKVSTPNKEGFVLLLNLCKVVT</sequence>
<gene>
    <name evidence="2" type="ORF">HanXRQr2_Chr04g0167981</name>
</gene>
<accession>A0A9K3J8L7</accession>
<proteinExistence type="predicted"/>
<protein>
    <submittedName>
        <fullName evidence="2">Uncharacterized protein</fullName>
    </submittedName>
</protein>